<protein>
    <submittedName>
        <fullName evidence="2">Uncharacterized protein</fullName>
    </submittedName>
</protein>
<dbReference type="OrthoDB" id="10396364at2759"/>
<keyword evidence="1" id="KW-1133">Transmembrane helix</keyword>
<gene>
    <name evidence="2" type="ORF">CKM354_000681400</name>
</gene>
<evidence type="ECO:0000313" key="2">
    <source>
        <dbReference type="EMBL" id="GIZ43595.1"/>
    </source>
</evidence>
<comment type="caution">
    <text evidence="2">The sequence shown here is derived from an EMBL/GenBank/DDBJ whole genome shotgun (WGS) entry which is preliminary data.</text>
</comment>
<accession>A0A9P3CNA8</accession>
<feature type="transmembrane region" description="Helical" evidence="1">
    <location>
        <begin position="146"/>
        <end position="165"/>
    </location>
</feature>
<dbReference type="AlphaFoldDB" id="A0A9P3CNA8"/>
<dbReference type="RefSeq" id="XP_044658082.1">
    <property type="nucleotide sequence ID" value="XM_044802147.1"/>
</dbReference>
<feature type="transmembrane region" description="Helical" evidence="1">
    <location>
        <begin position="185"/>
        <end position="202"/>
    </location>
</feature>
<keyword evidence="1" id="KW-0812">Transmembrane</keyword>
<reference evidence="2 3" key="1">
    <citation type="submission" date="2021-01" db="EMBL/GenBank/DDBJ databases">
        <title>Cercospora kikuchii MAFF 305040 whole genome shotgun sequence.</title>
        <authorList>
            <person name="Kashiwa T."/>
            <person name="Suzuki T."/>
        </authorList>
    </citation>
    <scope>NUCLEOTIDE SEQUENCE [LARGE SCALE GENOMIC DNA]</scope>
    <source>
        <strain evidence="2 3">MAFF 305040</strain>
    </source>
</reference>
<dbReference type="GeneID" id="68292389"/>
<keyword evidence="1" id="KW-0472">Membrane</keyword>
<evidence type="ECO:0000256" key="1">
    <source>
        <dbReference type="SAM" id="Phobius"/>
    </source>
</evidence>
<name>A0A9P3CNA8_9PEZI</name>
<feature type="transmembrane region" description="Helical" evidence="1">
    <location>
        <begin position="86"/>
        <end position="106"/>
    </location>
</feature>
<proteinExistence type="predicted"/>
<dbReference type="Proteomes" id="UP000825890">
    <property type="component" value="Unassembled WGS sequence"/>
</dbReference>
<evidence type="ECO:0000313" key="3">
    <source>
        <dbReference type="Proteomes" id="UP000825890"/>
    </source>
</evidence>
<keyword evidence="3" id="KW-1185">Reference proteome</keyword>
<organism evidence="2 3">
    <name type="scientific">Cercospora kikuchii</name>
    <dbReference type="NCBI Taxonomy" id="84275"/>
    <lineage>
        <taxon>Eukaryota</taxon>
        <taxon>Fungi</taxon>
        <taxon>Dikarya</taxon>
        <taxon>Ascomycota</taxon>
        <taxon>Pezizomycotina</taxon>
        <taxon>Dothideomycetes</taxon>
        <taxon>Dothideomycetidae</taxon>
        <taxon>Mycosphaerellales</taxon>
        <taxon>Mycosphaerellaceae</taxon>
        <taxon>Cercospora</taxon>
    </lineage>
</organism>
<dbReference type="EMBL" id="BOLY01000004">
    <property type="protein sequence ID" value="GIZ43595.1"/>
    <property type="molecule type" value="Genomic_DNA"/>
</dbReference>
<sequence length="229" mass="24990">MDPNCTVSTSLGSFIRGTANDTTPPHLTTTTNSSAASFLPPSFSRVTSIPTLSTTITATPIPPTAHLAEQVTKVAMDSNRIAISPFSVLDLLIVLFVGISVWYLVVRFMLLAVLRRAFSHLVTNASESSRNVIQSSYERLGSTGRLVTQAVLVLAFFALEQWLVVETILKVTAGDVLKHNPLIDAILRVFAFLCQLLCWFMIGELKKPKAARSSKVRDARQKAADKTDV</sequence>